<name>A0A873WEP5_9CAUD</name>
<evidence type="ECO:0000313" key="2">
    <source>
        <dbReference type="Proteomes" id="UP000663341"/>
    </source>
</evidence>
<organism evidence="1 2">
    <name type="scientific">Streptomyces phage Sitrop</name>
    <dbReference type="NCBI Taxonomy" id="2767587"/>
    <lineage>
        <taxon>Viruses</taxon>
        <taxon>Duplodnaviria</taxon>
        <taxon>Heunggongvirae</taxon>
        <taxon>Uroviricota</taxon>
        <taxon>Caudoviricetes</taxon>
        <taxon>Arquatrovirinae</taxon>
        <taxon>Camvirus</taxon>
        <taxon>Camvirus sitrop</taxon>
    </lineage>
</organism>
<evidence type="ECO:0000313" key="1">
    <source>
        <dbReference type="EMBL" id="QPB09987.1"/>
    </source>
</evidence>
<gene>
    <name evidence="1" type="ORF">CPT_Sitrop_073</name>
</gene>
<keyword evidence="2" id="KW-1185">Reference proteome</keyword>
<sequence length="75" mass="7892">MPASYREPVSDPLQVLAAQLGAVEIPPDVSPGQLPLPLAGVGEPPGPDEIAEALQELRSVEVLQEIPEPQDDDEA</sequence>
<dbReference type="Proteomes" id="UP000663341">
    <property type="component" value="Segment"/>
</dbReference>
<dbReference type="EMBL" id="MT701598">
    <property type="protein sequence ID" value="QPB09987.1"/>
    <property type="molecule type" value="Genomic_DNA"/>
</dbReference>
<protein>
    <submittedName>
        <fullName evidence="1">Uncharacterized protein</fullName>
    </submittedName>
</protein>
<reference evidence="1" key="1">
    <citation type="submission" date="2020-07" db="EMBL/GenBank/DDBJ databases">
        <title>Complete genome sequence of Streptomyces phage Sitrop.</title>
        <authorList>
            <person name="Portillo V.H."/>
            <person name="Diaz H."/>
            <person name="Clark J.D."/>
            <person name="Hernandez I."/>
            <person name="Liu M."/>
            <person name="Burrowes B."/>
        </authorList>
    </citation>
    <scope>NUCLEOTIDE SEQUENCE</scope>
</reference>
<accession>A0A873WEP5</accession>
<proteinExistence type="predicted"/>